<keyword evidence="2" id="KW-1185">Reference proteome</keyword>
<comment type="caution">
    <text evidence="1">The sequence shown here is derived from an EMBL/GenBank/DDBJ whole genome shotgun (WGS) entry which is preliminary data.</text>
</comment>
<accession>A0A8J2JJA4</accession>
<dbReference type="EMBL" id="CAJVCH010078469">
    <property type="protein sequence ID" value="CAG7721311.1"/>
    <property type="molecule type" value="Genomic_DNA"/>
</dbReference>
<evidence type="ECO:0000313" key="1">
    <source>
        <dbReference type="EMBL" id="CAG7721311.1"/>
    </source>
</evidence>
<feature type="non-terminal residue" evidence="1">
    <location>
        <position position="1"/>
    </location>
</feature>
<name>A0A8J2JJA4_9HEXA</name>
<gene>
    <name evidence="1" type="ORF">AFUS01_LOCUS10534</name>
</gene>
<sequence length="23" mass="2853">YFGYNLFHKFWTKHTRLLPPETG</sequence>
<evidence type="ECO:0000313" key="2">
    <source>
        <dbReference type="Proteomes" id="UP000708208"/>
    </source>
</evidence>
<dbReference type="Proteomes" id="UP000708208">
    <property type="component" value="Unassembled WGS sequence"/>
</dbReference>
<proteinExistence type="predicted"/>
<organism evidence="1 2">
    <name type="scientific">Allacma fusca</name>
    <dbReference type="NCBI Taxonomy" id="39272"/>
    <lineage>
        <taxon>Eukaryota</taxon>
        <taxon>Metazoa</taxon>
        <taxon>Ecdysozoa</taxon>
        <taxon>Arthropoda</taxon>
        <taxon>Hexapoda</taxon>
        <taxon>Collembola</taxon>
        <taxon>Symphypleona</taxon>
        <taxon>Sminthuridae</taxon>
        <taxon>Allacma</taxon>
    </lineage>
</organism>
<reference evidence="1" key="1">
    <citation type="submission" date="2021-06" db="EMBL/GenBank/DDBJ databases">
        <authorList>
            <person name="Hodson N. C."/>
            <person name="Mongue J. A."/>
            <person name="Jaron S. K."/>
        </authorList>
    </citation>
    <scope>NUCLEOTIDE SEQUENCE</scope>
</reference>
<dbReference type="AlphaFoldDB" id="A0A8J2JJA4"/>
<protein>
    <submittedName>
        <fullName evidence="1">Uncharacterized protein</fullName>
    </submittedName>
</protein>